<organism evidence="3 4">
    <name type="scientific">Paenibacillus amylolyticus</name>
    <dbReference type="NCBI Taxonomy" id="1451"/>
    <lineage>
        <taxon>Bacteria</taxon>
        <taxon>Bacillati</taxon>
        <taxon>Bacillota</taxon>
        <taxon>Bacilli</taxon>
        <taxon>Bacillales</taxon>
        <taxon>Paenibacillaceae</taxon>
        <taxon>Paenibacillus</taxon>
    </lineage>
</organism>
<feature type="transmembrane region" description="Helical" evidence="2">
    <location>
        <begin position="41"/>
        <end position="61"/>
    </location>
</feature>
<proteinExistence type="predicted"/>
<name>A0A5M9WKR9_PAEAM</name>
<dbReference type="OrthoDB" id="2628990at2"/>
<accession>A0A5M9WKR9</accession>
<dbReference type="Proteomes" id="UP000323664">
    <property type="component" value="Unassembled WGS sequence"/>
</dbReference>
<evidence type="ECO:0000313" key="4">
    <source>
        <dbReference type="Proteomes" id="UP000323664"/>
    </source>
</evidence>
<evidence type="ECO:0000313" key="3">
    <source>
        <dbReference type="EMBL" id="KAA8782480.1"/>
    </source>
</evidence>
<keyword evidence="2" id="KW-0472">Membrane</keyword>
<comment type="caution">
    <text evidence="3">The sequence shown here is derived from an EMBL/GenBank/DDBJ whole genome shotgun (WGS) entry which is preliminary data.</text>
</comment>
<dbReference type="EMBL" id="RIAS01000001">
    <property type="protein sequence ID" value="KAA8782480.1"/>
    <property type="molecule type" value="Genomic_DNA"/>
</dbReference>
<evidence type="ECO:0000256" key="1">
    <source>
        <dbReference type="SAM" id="MobiDB-lite"/>
    </source>
</evidence>
<keyword evidence="2" id="KW-1133">Transmembrane helix</keyword>
<dbReference type="RefSeq" id="WP_123062398.1">
    <property type="nucleotide sequence ID" value="NZ_RIAS01000001.1"/>
</dbReference>
<sequence length="62" mass="7379">MDFRDFNKPPDLSESHTHQQRHEEKSQQLISGGGRSIWWEISNWLILGGILFVIFLVFKYVF</sequence>
<reference evidence="3 4" key="1">
    <citation type="journal article" date="2019" name="J. Ind. Microbiol. Biotechnol.">
        <title>Paenibacillus amylolyticus 27C64 has a diverse set of carbohydrate-active enzymes and complete pectin deconstruction system.</title>
        <authorList>
            <person name="Keggi C."/>
            <person name="Doran-Peterson J."/>
        </authorList>
    </citation>
    <scope>NUCLEOTIDE SEQUENCE [LARGE SCALE GENOMIC DNA]</scope>
    <source>
        <strain evidence="3 4">27C64</strain>
    </source>
</reference>
<gene>
    <name evidence="3" type="ORF">EC604_01275</name>
</gene>
<dbReference type="AlphaFoldDB" id="A0A5M9WKR9"/>
<feature type="compositionally biased region" description="Basic and acidic residues" evidence="1">
    <location>
        <begin position="1"/>
        <end position="26"/>
    </location>
</feature>
<protein>
    <submittedName>
        <fullName evidence="3">Uncharacterized protein</fullName>
    </submittedName>
</protein>
<feature type="region of interest" description="Disordered" evidence="1">
    <location>
        <begin position="1"/>
        <end position="31"/>
    </location>
</feature>
<evidence type="ECO:0000256" key="2">
    <source>
        <dbReference type="SAM" id="Phobius"/>
    </source>
</evidence>
<keyword evidence="2" id="KW-0812">Transmembrane</keyword>